<accession>A0A8T0VF85</accession>
<dbReference type="Pfam" id="PF00931">
    <property type="entry name" value="NB-ARC"/>
    <property type="match status" value="1"/>
</dbReference>
<evidence type="ECO:0000256" key="3">
    <source>
        <dbReference type="ARBA" id="ARBA00022737"/>
    </source>
</evidence>
<feature type="coiled-coil region" evidence="7">
    <location>
        <begin position="111"/>
        <end position="142"/>
    </location>
</feature>
<feature type="domain" description="Disease resistance protein winged helix" evidence="11">
    <location>
        <begin position="432"/>
        <end position="504"/>
    </location>
</feature>
<dbReference type="PRINTS" id="PR00364">
    <property type="entry name" value="DISEASERSIST"/>
</dbReference>
<dbReference type="PANTHER" id="PTHR23155:SF1116">
    <property type="entry name" value="OS12G0273300 PROTEIN"/>
    <property type="match status" value="1"/>
</dbReference>
<dbReference type="FunFam" id="3.40.50.300:FF:001091">
    <property type="entry name" value="Probable disease resistance protein At1g61300"/>
    <property type="match status" value="1"/>
</dbReference>
<dbReference type="InterPro" id="IPR027417">
    <property type="entry name" value="P-loop_NTPase"/>
</dbReference>
<feature type="domain" description="Disease resistance R13L4/SHOC-2-like LRR" evidence="12">
    <location>
        <begin position="555"/>
        <end position="956"/>
    </location>
</feature>
<evidence type="ECO:0000259" key="10">
    <source>
        <dbReference type="Pfam" id="PF18052"/>
    </source>
</evidence>
<evidence type="ECO:0000259" key="12">
    <source>
        <dbReference type="Pfam" id="PF23598"/>
    </source>
</evidence>
<dbReference type="GO" id="GO:0002758">
    <property type="term" value="P:innate immune response-activating signaling pathway"/>
    <property type="evidence" value="ECO:0007669"/>
    <property type="project" value="UniProtKB-ARBA"/>
</dbReference>
<protein>
    <recommendedName>
        <fullName evidence="15">AAA+ ATPase domain-containing protein</fullName>
    </recommendedName>
</protein>
<dbReference type="GO" id="GO:0043531">
    <property type="term" value="F:ADP binding"/>
    <property type="evidence" value="ECO:0007669"/>
    <property type="project" value="InterPro"/>
</dbReference>
<dbReference type="PANTHER" id="PTHR23155">
    <property type="entry name" value="DISEASE RESISTANCE PROTEIN RP"/>
    <property type="match status" value="1"/>
</dbReference>
<comment type="caution">
    <text evidence="13">The sequence shown here is derived from an EMBL/GenBank/DDBJ whole genome shotgun (WGS) entry which is preliminary data.</text>
</comment>
<dbReference type="InterPro" id="IPR002182">
    <property type="entry name" value="NB-ARC"/>
</dbReference>
<keyword evidence="14" id="KW-1185">Reference proteome</keyword>
<evidence type="ECO:0000256" key="6">
    <source>
        <dbReference type="ARBA" id="ARBA00023054"/>
    </source>
</evidence>
<evidence type="ECO:0000256" key="4">
    <source>
        <dbReference type="ARBA" id="ARBA00022741"/>
    </source>
</evidence>
<dbReference type="GO" id="GO:0042742">
    <property type="term" value="P:defense response to bacterium"/>
    <property type="evidence" value="ECO:0007669"/>
    <property type="project" value="UniProtKB-ARBA"/>
</dbReference>
<evidence type="ECO:0000313" key="14">
    <source>
        <dbReference type="Proteomes" id="UP000823388"/>
    </source>
</evidence>
<dbReference type="InterPro" id="IPR055414">
    <property type="entry name" value="LRR_R13L4/SHOC2-like"/>
</dbReference>
<evidence type="ECO:0000256" key="1">
    <source>
        <dbReference type="ARBA" id="ARBA00008894"/>
    </source>
</evidence>
<evidence type="ECO:0008006" key="15">
    <source>
        <dbReference type="Google" id="ProtNLM"/>
    </source>
</evidence>
<gene>
    <name evidence="13" type="ORF">PVAP13_2NG053630</name>
</gene>
<evidence type="ECO:0000256" key="2">
    <source>
        <dbReference type="ARBA" id="ARBA00022614"/>
    </source>
</evidence>
<comment type="similarity">
    <text evidence="1">Belongs to the disease resistance NB-LRR family.</text>
</comment>
<feature type="domain" description="NB-ARC" evidence="9">
    <location>
        <begin position="190"/>
        <end position="340"/>
    </location>
</feature>
<keyword evidence="6 7" id="KW-0175">Coiled coil</keyword>
<dbReference type="FunFam" id="1.10.10.10:FF:000322">
    <property type="entry name" value="Probable disease resistance protein At1g63360"/>
    <property type="match status" value="1"/>
</dbReference>
<dbReference type="Gene3D" id="1.20.5.4130">
    <property type="match status" value="1"/>
</dbReference>
<feature type="compositionally biased region" description="Acidic residues" evidence="8">
    <location>
        <begin position="1052"/>
        <end position="1061"/>
    </location>
</feature>
<dbReference type="InterPro" id="IPR044974">
    <property type="entry name" value="Disease_R_plants"/>
</dbReference>
<dbReference type="InterPro" id="IPR038005">
    <property type="entry name" value="RX-like_CC"/>
</dbReference>
<dbReference type="GO" id="GO:0009626">
    <property type="term" value="P:plant-type hypersensitive response"/>
    <property type="evidence" value="ECO:0007669"/>
    <property type="project" value="UniProtKB-ARBA"/>
</dbReference>
<keyword evidence="5" id="KW-0611">Plant defense</keyword>
<keyword evidence="3" id="KW-0677">Repeat</keyword>
<name>A0A8T0VF85_PANVG</name>
<feature type="region of interest" description="Disordered" evidence="8">
    <location>
        <begin position="1046"/>
        <end position="1081"/>
    </location>
</feature>
<dbReference type="InterPro" id="IPR058922">
    <property type="entry name" value="WHD_DRP"/>
</dbReference>
<dbReference type="InterPro" id="IPR036388">
    <property type="entry name" value="WH-like_DNA-bd_sf"/>
</dbReference>
<dbReference type="InterPro" id="IPR042197">
    <property type="entry name" value="Apaf_helical"/>
</dbReference>
<dbReference type="Gene3D" id="1.10.8.430">
    <property type="entry name" value="Helical domain of apoptotic protease-activating factors"/>
    <property type="match status" value="1"/>
</dbReference>
<dbReference type="SUPFAM" id="SSF52047">
    <property type="entry name" value="RNI-like"/>
    <property type="match status" value="1"/>
</dbReference>
<evidence type="ECO:0000256" key="8">
    <source>
        <dbReference type="SAM" id="MobiDB-lite"/>
    </source>
</evidence>
<dbReference type="SUPFAM" id="SSF52540">
    <property type="entry name" value="P-loop containing nucleoside triphosphate hydrolases"/>
    <property type="match status" value="1"/>
</dbReference>
<keyword evidence="2" id="KW-0433">Leucine-rich repeat</keyword>
<dbReference type="Gene3D" id="3.40.50.300">
    <property type="entry name" value="P-loop containing nucleotide triphosphate hydrolases"/>
    <property type="match status" value="1"/>
</dbReference>
<evidence type="ECO:0000313" key="13">
    <source>
        <dbReference type="EMBL" id="KAG2631453.1"/>
    </source>
</evidence>
<dbReference type="Pfam" id="PF18052">
    <property type="entry name" value="Rx_N"/>
    <property type="match status" value="1"/>
</dbReference>
<evidence type="ECO:0000256" key="5">
    <source>
        <dbReference type="ARBA" id="ARBA00022821"/>
    </source>
</evidence>
<dbReference type="InterPro" id="IPR041118">
    <property type="entry name" value="Rx_N"/>
</dbReference>
<feature type="domain" description="Disease resistance N-terminal" evidence="10">
    <location>
        <begin position="7"/>
        <end position="92"/>
    </location>
</feature>
<dbReference type="Pfam" id="PF23559">
    <property type="entry name" value="WHD_DRP"/>
    <property type="match status" value="1"/>
</dbReference>
<dbReference type="CDD" id="cd14798">
    <property type="entry name" value="RX-CC_like"/>
    <property type="match status" value="1"/>
</dbReference>
<feature type="compositionally biased region" description="Basic and acidic residues" evidence="8">
    <location>
        <begin position="1016"/>
        <end position="1028"/>
    </location>
</feature>
<dbReference type="Pfam" id="PF23598">
    <property type="entry name" value="LRR_14"/>
    <property type="match status" value="1"/>
</dbReference>
<proteinExistence type="inferred from homology"/>
<dbReference type="Gene3D" id="1.10.10.10">
    <property type="entry name" value="Winged helix-like DNA-binding domain superfamily/Winged helix DNA-binding domain"/>
    <property type="match status" value="1"/>
</dbReference>
<feature type="region of interest" description="Disordered" evidence="8">
    <location>
        <begin position="1006"/>
        <end position="1028"/>
    </location>
</feature>
<dbReference type="Proteomes" id="UP000823388">
    <property type="component" value="Chromosome 2N"/>
</dbReference>
<evidence type="ECO:0000256" key="7">
    <source>
        <dbReference type="SAM" id="Coils"/>
    </source>
</evidence>
<dbReference type="InterPro" id="IPR032675">
    <property type="entry name" value="LRR_dom_sf"/>
</dbReference>
<evidence type="ECO:0000259" key="11">
    <source>
        <dbReference type="Pfam" id="PF23559"/>
    </source>
</evidence>
<keyword evidence="4" id="KW-0547">Nucleotide-binding</keyword>
<dbReference type="Gene3D" id="3.80.10.10">
    <property type="entry name" value="Ribonuclease Inhibitor"/>
    <property type="match status" value="1"/>
</dbReference>
<dbReference type="AlphaFoldDB" id="A0A8T0VF85"/>
<evidence type="ECO:0000259" key="9">
    <source>
        <dbReference type="Pfam" id="PF00931"/>
    </source>
</evidence>
<sequence length="1081" mass="121834">MELVTGAMGNLAPKLYQLLKGEYELQNGVRKKLMFLHQELESMKPALEKVAQLPWDQHHKQAKVWACQMREVSYDVEDLLDTFLVRVQGSEPADQSKLKHALKKMGGLFGKAKARREISSAIEDIKKQLQEVAERRDRCKIDEIVVAKPDATSTVDPRLKAMYKEVTQFIGIDKSRGELLSMLSSPQGNELSHEKMKIVSVVGVGGLGKTTLAKAVYDKLKSQFDCGAFVPVGRNPDVKKVLRDILIDLDKKEFREPKYNILDVRQLIDEIKDFLQSKRYFIVIDDVWETRDWENIELALVENDRGSIVIKTTRKSEVATGVNYQLRRLSDDDSKKLLYTRLFDSGGERPANLPAEACEKIMRKCGGVPLAIITMASMLVGKKTEDWLAVCNSPGFYRGNDGQQAHDTEWILSLSYYDLPMHLKTCLLYLSVYPEDYCIRKDRLIWRWIAEGFVEMKAGTSLFQRGEEYFNQLVNRSMIQAVREEDGVGDIYACQVHDMVLDLIRGLSYEENFVTISNDDKVTSPSGNKVRRLAHQNRVMKQLTQQEDDTGMARVRSLVACRCDIGSWVLHPSFKLLRVLALERCNCEEGWQGLKHLGDLLHLRYLGLQDGISELPEEIGKLKFLQILDLDGSGIQVLPFGVCQLTQLVCLRGSFCTCAPDGLLKKLTSLEELHIRIDNLNHESKGQFVKALGNLSELRVLRVYGSLQGTVQSDLAQSLGNLHKLQLLLLQDVYKAPRGEWDRVVLSQHLQILIVNIVVLRRLPSWISPARLPSLCYLYLHVDNIDEAGLRAVGGLPQLRRLRLEATAATWSSSSSGSTATVVIAGDGFFQKLRHCRFSDWMVQFVVNEDSACVSFSLWNGKQQGALAAFGSSTEDESSSRSVPPTVMPNLQHLLFQVPVRALYKDWNGSCRSLGLHCLPSLRRVTVYVHCEGASPDEVEKAEAELRHAAQLHPNSLMLDLHRSNEDQMMRHSTDQIGDQDGDDLCEEEEVDWKRKVMSYLQRLNEDAPADSTDQIGDHSTDQIGDHSTDDLMLDLQDVRIQQFPWSKGGDDLCEEEEEGEVSSAGDEVIATELGADPTSA</sequence>
<dbReference type="EMBL" id="CM029040">
    <property type="protein sequence ID" value="KAG2631453.1"/>
    <property type="molecule type" value="Genomic_DNA"/>
</dbReference>
<organism evidence="13 14">
    <name type="scientific">Panicum virgatum</name>
    <name type="common">Blackwell switchgrass</name>
    <dbReference type="NCBI Taxonomy" id="38727"/>
    <lineage>
        <taxon>Eukaryota</taxon>
        <taxon>Viridiplantae</taxon>
        <taxon>Streptophyta</taxon>
        <taxon>Embryophyta</taxon>
        <taxon>Tracheophyta</taxon>
        <taxon>Spermatophyta</taxon>
        <taxon>Magnoliopsida</taxon>
        <taxon>Liliopsida</taxon>
        <taxon>Poales</taxon>
        <taxon>Poaceae</taxon>
        <taxon>PACMAD clade</taxon>
        <taxon>Panicoideae</taxon>
        <taxon>Panicodae</taxon>
        <taxon>Paniceae</taxon>
        <taxon>Panicinae</taxon>
        <taxon>Panicum</taxon>
        <taxon>Panicum sect. Hiantes</taxon>
    </lineage>
</organism>
<reference evidence="13" key="1">
    <citation type="submission" date="2020-05" db="EMBL/GenBank/DDBJ databases">
        <title>WGS assembly of Panicum virgatum.</title>
        <authorList>
            <person name="Lovell J.T."/>
            <person name="Jenkins J."/>
            <person name="Shu S."/>
            <person name="Juenger T.E."/>
            <person name="Schmutz J."/>
        </authorList>
    </citation>
    <scope>NUCLEOTIDE SEQUENCE</scope>
    <source>
        <strain evidence="13">AP13</strain>
    </source>
</reference>